<feature type="transmembrane region" description="Helical" evidence="1">
    <location>
        <begin position="89"/>
        <end position="111"/>
    </location>
</feature>
<keyword evidence="1" id="KW-0472">Membrane</keyword>
<evidence type="ECO:0000313" key="2">
    <source>
        <dbReference type="EMBL" id="KAL0381647.1"/>
    </source>
</evidence>
<feature type="transmembrane region" description="Helical" evidence="1">
    <location>
        <begin position="131"/>
        <end position="151"/>
    </location>
</feature>
<evidence type="ECO:0000256" key="1">
    <source>
        <dbReference type="SAM" id="Phobius"/>
    </source>
</evidence>
<dbReference type="AlphaFoldDB" id="A0AAW2RN99"/>
<name>A0AAW2RN99_9LAMI</name>
<proteinExistence type="predicted"/>
<dbReference type="EMBL" id="JACGWK010000001">
    <property type="protein sequence ID" value="KAL0381647.1"/>
    <property type="molecule type" value="Genomic_DNA"/>
</dbReference>
<accession>A0AAW2RN99</accession>
<keyword evidence="1" id="KW-1133">Transmembrane helix</keyword>
<sequence length="164" mass="17382">MRATCSEVGNWGNRRAGRETIGAGYDINCRDCMDRSPPWSTPVPPSAASPPNFSVYRLFRSISTAMDSESPSSRSRIASWKNSMKLKSVLIFASIGSALAAKFSAVGIVAGASETAPWSPSSRSPSSPSSAIAAGAWLGLGLVCAIDVVCVKEQREFSVIVIFF</sequence>
<protein>
    <recommendedName>
        <fullName evidence="3">CASP-like protein</fullName>
    </recommendedName>
</protein>
<gene>
    <name evidence="2" type="ORF">Sangu_0229000</name>
</gene>
<evidence type="ECO:0008006" key="3">
    <source>
        <dbReference type="Google" id="ProtNLM"/>
    </source>
</evidence>
<reference evidence="2" key="1">
    <citation type="submission" date="2020-06" db="EMBL/GenBank/DDBJ databases">
        <authorList>
            <person name="Li T."/>
            <person name="Hu X."/>
            <person name="Zhang T."/>
            <person name="Song X."/>
            <person name="Zhang H."/>
            <person name="Dai N."/>
            <person name="Sheng W."/>
            <person name="Hou X."/>
            <person name="Wei L."/>
        </authorList>
    </citation>
    <scope>NUCLEOTIDE SEQUENCE</scope>
    <source>
        <strain evidence="2">G01</strain>
        <tissue evidence="2">Leaf</tissue>
    </source>
</reference>
<reference evidence="2" key="2">
    <citation type="journal article" date="2024" name="Plant">
        <title>Genomic evolution and insights into agronomic trait innovations of Sesamum species.</title>
        <authorList>
            <person name="Miao H."/>
            <person name="Wang L."/>
            <person name="Qu L."/>
            <person name="Liu H."/>
            <person name="Sun Y."/>
            <person name="Le M."/>
            <person name="Wang Q."/>
            <person name="Wei S."/>
            <person name="Zheng Y."/>
            <person name="Lin W."/>
            <person name="Duan Y."/>
            <person name="Cao H."/>
            <person name="Xiong S."/>
            <person name="Wang X."/>
            <person name="Wei L."/>
            <person name="Li C."/>
            <person name="Ma Q."/>
            <person name="Ju M."/>
            <person name="Zhao R."/>
            <person name="Li G."/>
            <person name="Mu C."/>
            <person name="Tian Q."/>
            <person name="Mei H."/>
            <person name="Zhang T."/>
            <person name="Gao T."/>
            <person name="Zhang H."/>
        </authorList>
    </citation>
    <scope>NUCLEOTIDE SEQUENCE</scope>
    <source>
        <strain evidence="2">G01</strain>
    </source>
</reference>
<keyword evidence="1" id="KW-0812">Transmembrane</keyword>
<comment type="caution">
    <text evidence="2">The sequence shown here is derived from an EMBL/GenBank/DDBJ whole genome shotgun (WGS) entry which is preliminary data.</text>
</comment>
<organism evidence="2">
    <name type="scientific">Sesamum angustifolium</name>
    <dbReference type="NCBI Taxonomy" id="2727405"/>
    <lineage>
        <taxon>Eukaryota</taxon>
        <taxon>Viridiplantae</taxon>
        <taxon>Streptophyta</taxon>
        <taxon>Embryophyta</taxon>
        <taxon>Tracheophyta</taxon>
        <taxon>Spermatophyta</taxon>
        <taxon>Magnoliopsida</taxon>
        <taxon>eudicotyledons</taxon>
        <taxon>Gunneridae</taxon>
        <taxon>Pentapetalae</taxon>
        <taxon>asterids</taxon>
        <taxon>lamiids</taxon>
        <taxon>Lamiales</taxon>
        <taxon>Pedaliaceae</taxon>
        <taxon>Sesamum</taxon>
    </lineage>
</organism>